<dbReference type="AlphaFoldDB" id="A0A5B7FH22"/>
<keyword evidence="2" id="KW-1185">Reference proteome</keyword>
<reference evidence="1 2" key="1">
    <citation type="submission" date="2019-05" db="EMBL/GenBank/DDBJ databases">
        <title>Another draft genome of Portunus trituberculatus and its Hox gene families provides insights of decapod evolution.</title>
        <authorList>
            <person name="Jeong J.-H."/>
            <person name="Song I."/>
            <person name="Kim S."/>
            <person name="Choi T."/>
            <person name="Kim D."/>
            <person name="Ryu S."/>
            <person name="Kim W."/>
        </authorList>
    </citation>
    <scope>NUCLEOTIDE SEQUENCE [LARGE SCALE GENOMIC DNA]</scope>
    <source>
        <tissue evidence="1">Muscle</tissue>
    </source>
</reference>
<organism evidence="1 2">
    <name type="scientific">Portunus trituberculatus</name>
    <name type="common">Swimming crab</name>
    <name type="synonym">Neptunus trituberculatus</name>
    <dbReference type="NCBI Taxonomy" id="210409"/>
    <lineage>
        <taxon>Eukaryota</taxon>
        <taxon>Metazoa</taxon>
        <taxon>Ecdysozoa</taxon>
        <taxon>Arthropoda</taxon>
        <taxon>Crustacea</taxon>
        <taxon>Multicrustacea</taxon>
        <taxon>Malacostraca</taxon>
        <taxon>Eumalacostraca</taxon>
        <taxon>Eucarida</taxon>
        <taxon>Decapoda</taxon>
        <taxon>Pleocyemata</taxon>
        <taxon>Brachyura</taxon>
        <taxon>Eubrachyura</taxon>
        <taxon>Portunoidea</taxon>
        <taxon>Portunidae</taxon>
        <taxon>Portuninae</taxon>
        <taxon>Portunus</taxon>
    </lineage>
</organism>
<dbReference type="Proteomes" id="UP000324222">
    <property type="component" value="Unassembled WGS sequence"/>
</dbReference>
<evidence type="ECO:0000313" key="1">
    <source>
        <dbReference type="EMBL" id="MPC44228.1"/>
    </source>
</evidence>
<proteinExistence type="predicted"/>
<evidence type="ECO:0000313" key="2">
    <source>
        <dbReference type="Proteomes" id="UP000324222"/>
    </source>
</evidence>
<sequence length="88" mass="9582">MGWVGMHDHATTEQHSLGGTPIITHLPRGVGYDCVNTARGDLSSLGIVVDGCRAGNHPMVNRLLRGVFHLRPPTPRYSDTWLPPITSL</sequence>
<name>A0A5B7FH22_PORTR</name>
<dbReference type="OrthoDB" id="6380429at2759"/>
<dbReference type="EMBL" id="VSRR010006187">
    <property type="protein sequence ID" value="MPC44228.1"/>
    <property type="molecule type" value="Genomic_DNA"/>
</dbReference>
<protein>
    <submittedName>
        <fullName evidence="1">Uncharacterized protein</fullName>
    </submittedName>
</protein>
<gene>
    <name evidence="1" type="ORF">E2C01_037895</name>
</gene>
<comment type="caution">
    <text evidence="1">The sequence shown here is derived from an EMBL/GenBank/DDBJ whole genome shotgun (WGS) entry which is preliminary data.</text>
</comment>
<accession>A0A5B7FH22</accession>